<sequence length="146" mass="15760">MLVPQPRETTPTLPPPSPADDIALISPPPTSTSTSASLAHRAPSTIHCPLSIVKRAWPRSDCLPLTTDCQRHPRPPSPHGHPILSSSPLAHVAHYSDLVVTIQVLHPHIHLGALSARLPSKSRGTDPPSFRLDPRTSLPVLLRDKV</sequence>
<feature type="region of interest" description="Disordered" evidence="1">
    <location>
        <begin position="1"/>
        <end position="38"/>
    </location>
</feature>
<keyword evidence="3" id="KW-1185">Reference proteome</keyword>
<proteinExistence type="predicted"/>
<evidence type="ECO:0000313" key="2">
    <source>
        <dbReference type="EMBL" id="PVI08209.1"/>
    </source>
</evidence>
<dbReference type="EMBL" id="KZ805301">
    <property type="protein sequence ID" value="PVI08209.1"/>
    <property type="molecule type" value="Genomic_DNA"/>
</dbReference>
<reference evidence="2 3" key="1">
    <citation type="journal article" date="2018" name="Sci. Rep.">
        <title>Comparative genomics provides insights into the lifestyle and reveals functional heterogeneity of dark septate endophytic fungi.</title>
        <authorList>
            <person name="Knapp D.G."/>
            <person name="Nemeth J.B."/>
            <person name="Barry K."/>
            <person name="Hainaut M."/>
            <person name="Henrissat B."/>
            <person name="Johnson J."/>
            <person name="Kuo A."/>
            <person name="Lim J.H.P."/>
            <person name="Lipzen A."/>
            <person name="Nolan M."/>
            <person name="Ohm R.A."/>
            <person name="Tamas L."/>
            <person name="Grigoriev I.V."/>
            <person name="Spatafora J.W."/>
            <person name="Nagy L.G."/>
            <person name="Kovacs G.M."/>
        </authorList>
    </citation>
    <scope>NUCLEOTIDE SEQUENCE [LARGE SCALE GENOMIC DNA]</scope>
    <source>
        <strain evidence="2 3">DSE2036</strain>
    </source>
</reference>
<organism evidence="2 3">
    <name type="scientific">Periconia macrospinosa</name>
    <dbReference type="NCBI Taxonomy" id="97972"/>
    <lineage>
        <taxon>Eukaryota</taxon>
        <taxon>Fungi</taxon>
        <taxon>Dikarya</taxon>
        <taxon>Ascomycota</taxon>
        <taxon>Pezizomycotina</taxon>
        <taxon>Dothideomycetes</taxon>
        <taxon>Pleosporomycetidae</taxon>
        <taxon>Pleosporales</taxon>
        <taxon>Massarineae</taxon>
        <taxon>Periconiaceae</taxon>
        <taxon>Periconia</taxon>
    </lineage>
</organism>
<evidence type="ECO:0000313" key="3">
    <source>
        <dbReference type="Proteomes" id="UP000244855"/>
    </source>
</evidence>
<protein>
    <submittedName>
        <fullName evidence="2">Uncharacterized protein</fullName>
    </submittedName>
</protein>
<dbReference type="AlphaFoldDB" id="A0A2V1EDV1"/>
<name>A0A2V1EDV1_9PLEO</name>
<accession>A0A2V1EDV1</accession>
<gene>
    <name evidence="2" type="ORF">DM02DRAFT_155986</name>
</gene>
<dbReference type="Proteomes" id="UP000244855">
    <property type="component" value="Unassembled WGS sequence"/>
</dbReference>
<evidence type="ECO:0000256" key="1">
    <source>
        <dbReference type="SAM" id="MobiDB-lite"/>
    </source>
</evidence>